<dbReference type="SUPFAM" id="SSF46785">
    <property type="entry name" value="Winged helix' DNA-binding domain"/>
    <property type="match status" value="1"/>
</dbReference>
<evidence type="ECO:0000313" key="2">
    <source>
        <dbReference type="EMBL" id="MCK0087081.1"/>
    </source>
</evidence>
<proteinExistence type="predicted"/>
<dbReference type="InterPro" id="IPR036388">
    <property type="entry name" value="WH-like_DNA-bd_sf"/>
</dbReference>
<dbReference type="PANTHER" id="PTHR43252">
    <property type="entry name" value="TRANSCRIPTIONAL REGULATOR YQJI"/>
    <property type="match status" value="1"/>
</dbReference>
<dbReference type="RefSeq" id="WP_024738496.1">
    <property type="nucleotide sequence ID" value="NZ_CABHNX010000018.1"/>
</dbReference>
<dbReference type="EMBL" id="JAINVB010000001">
    <property type="protein sequence ID" value="MCK0087081.1"/>
    <property type="molecule type" value="Genomic_DNA"/>
</dbReference>
<dbReference type="PANTHER" id="PTHR43252:SF2">
    <property type="entry name" value="TRANSCRIPTION REGULATOR, PADR-LIKE FAMILY"/>
    <property type="match status" value="1"/>
</dbReference>
<name>A0AAW5F5T5_CLOSY</name>
<accession>A0AAW5F5T5</accession>
<protein>
    <submittedName>
        <fullName evidence="2">PadR family transcriptional regulator</fullName>
    </submittedName>
</protein>
<feature type="domain" description="Transcription regulator PadR N-terminal" evidence="1">
    <location>
        <begin position="18"/>
        <end position="84"/>
    </location>
</feature>
<dbReference type="InterPro" id="IPR036390">
    <property type="entry name" value="WH_DNA-bd_sf"/>
</dbReference>
<dbReference type="InterPro" id="IPR005149">
    <property type="entry name" value="Tscrpt_reg_PadR_N"/>
</dbReference>
<dbReference type="Proteomes" id="UP001203136">
    <property type="component" value="Unassembled WGS sequence"/>
</dbReference>
<organism evidence="2 3">
    <name type="scientific">Clostridium symbiosum</name>
    <name type="common">Bacteroides symbiosus</name>
    <dbReference type="NCBI Taxonomy" id="1512"/>
    <lineage>
        <taxon>Bacteria</taxon>
        <taxon>Bacillati</taxon>
        <taxon>Bacillota</taxon>
        <taxon>Clostridia</taxon>
        <taxon>Lachnospirales</taxon>
        <taxon>Lachnospiraceae</taxon>
        <taxon>Otoolea</taxon>
    </lineage>
</organism>
<evidence type="ECO:0000313" key="3">
    <source>
        <dbReference type="Proteomes" id="UP001203136"/>
    </source>
</evidence>
<sequence>MAREQFQSLTEQMYYILLALLEPRCGVDISQKAMEISRGRMQIGPGTLYTLLAKFEKEDMIKEAGGEGRRKYYQITDHGLAMLREEYRRLETLVEEGREYMRGGAL</sequence>
<dbReference type="Pfam" id="PF03551">
    <property type="entry name" value="PadR"/>
    <property type="match status" value="1"/>
</dbReference>
<comment type="caution">
    <text evidence="2">The sequence shown here is derived from an EMBL/GenBank/DDBJ whole genome shotgun (WGS) entry which is preliminary data.</text>
</comment>
<dbReference type="Gene3D" id="1.10.10.10">
    <property type="entry name" value="Winged helix-like DNA-binding domain superfamily/Winged helix DNA-binding domain"/>
    <property type="match status" value="1"/>
</dbReference>
<gene>
    <name evidence="2" type="ORF">K5I21_14595</name>
</gene>
<reference evidence="2" key="1">
    <citation type="journal article" date="2022" name="Cell Host Microbe">
        <title>Colonization of the live biotherapeutic product VE303 and modulation of the microbiota and metabolites in healthy volunteers.</title>
        <authorList>
            <person name="Dsouza M."/>
            <person name="Menon R."/>
            <person name="Crossette E."/>
            <person name="Bhattarai S.K."/>
            <person name="Schneider J."/>
            <person name="Kim Y.G."/>
            <person name="Reddy S."/>
            <person name="Caballero S."/>
            <person name="Felix C."/>
            <person name="Cornacchione L."/>
            <person name="Hendrickson J."/>
            <person name="Watson A.R."/>
            <person name="Minot S.S."/>
            <person name="Greenfield N."/>
            <person name="Schopf L."/>
            <person name="Szabady R."/>
            <person name="Patarroyo J."/>
            <person name="Smith W."/>
            <person name="Harrison P."/>
            <person name="Kuijper E.J."/>
            <person name="Kelly C.P."/>
            <person name="Olle B."/>
            <person name="Bobilev D."/>
            <person name="Silber J.L."/>
            <person name="Bucci V."/>
            <person name="Roberts B."/>
            <person name="Faith J."/>
            <person name="Norman J.M."/>
        </authorList>
    </citation>
    <scope>NUCLEOTIDE SEQUENCE</scope>
    <source>
        <strain evidence="2">VE303-04</strain>
    </source>
</reference>
<evidence type="ECO:0000259" key="1">
    <source>
        <dbReference type="Pfam" id="PF03551"/>
    </source>
</evidence>
<dbReference type="AlphaFoldDB" id="A0AAW5F5T5"/>